<dbReference type="Pfam" id="PF09335">
    <property type="entry name" value="VTT_dom"/>
    <property type="match status" value="1"/>
</dbReference>
<keyword evidence="10" id="KW-1185">Reference proteome</keyword>
<comment type="subcellular location">
    <subcellularLocation>
        <location evidence="1">Cell membrane</location>
        <topology evidence="1">Multi-pass membrane protein</topology>
    </subcellularLocation>
</comment>
<feature type="transmembrane region" description="Helical" evidence="7">
    <location>
        <begin position="57"/>
        <end position="78"/>
    </location>
</feature>
<feature type="transmembrane region" description="Helical" evidence="7">
    <location>
        <begin position="179"/>
        <end position="197"/>
    </location>
</feature>
<evidence type="ECO:0000256" key="7">
    <source>
        <dbReference type="SAM" id="Phobius"/>
    </source>
</evidence>
<protein>
    <recommendedName>
        <fullName evidence="8">VTT domain-containing protein</fullName>
    </recommendedName>
</protein>
<proteinExistence type="inferred from homology"/>
<accession>A0ABP9S141</accession>
<dbReference type="EMBL" id="BAABJQ010000012">
    <property type="protein sequence ID" value="GAA5189595.1"/>
    <property type="molecule type" value="Genomic_DNA"/>
</dbReference>
<evidence type="ECO:0000256" key="2">
    <source>
        <dbReference type="ARBA" id="ARBA00010792"/>
    </source>
</evidence>
<dbReference type="InterPro" id="IPR032816">
    <property type="entry name" value="VTT_dom"/>
</dbReference>
<dbReference type="PANTHER" id="PTHR42709">
    <property type="entry name" value="ALKALINE PHOSPHATASE LIKE PROTEIN"/>
    <property type="match status" value="1"/>
</dbReference>
<evidence type="ECO:0000256" key="3">
    <source>
        <dbReference type="ARBA" id="ARBA00022475"/>
    </source>
</evidence>
<evidence type="ECO:0000259" key="8">
    <source>
        <dbReference type="Pfam" id="PF09335"/>
    </source>
</evidence>
<dbReference type="Proteomes" id="UP001501570">
    <property type="component" value="Unassembled WGS sequence"/>
</dbReference>
<keyword evidence="3" id="KW-1003">Cell membrane</keyword>
<evidence type="ECO:0000256" key="5">
    <source>
        <dbReference type="ARBA" id="ARBA00022989"/>
    </source>
</evidence>
<reference evidence="10" key="1">
    <citation type="journal article" date="2019" name="Int. J. Syst. Evol. Microbiol.">
        <title>The Global Catalogue of Microorganisms (GCM) 10K type strain sequencing project: providing services to taxonomists for standard genome sequencing and annotation.</title>
        <authorList>
            <consortium name="The Broad Institute Genomics Platform"/>
            <consortium name="The Broad Institute Genome Sequencing Center for Infectious Disease"/>
            <person name="Wu L."/>
            <person name="Ma J."/>
        </authorList>
    </citation>
    <scope>NUCLEOTIDE SEQUENCE [LARGE SCALE GENOMIC DNA]</scope>
    <source>
        <strain evidence="10">JCM 18304</strain>
    </source>
</reference>
<feature type="domain" description="VTT" evidence="8">
    <location>
        <begin position="37"/>
        <end position="164"/>
    </location>
</feature>
<name>A0ABP9S141_9ACTN</name>
<dbReference type="PANTHER" id="PTHR42709:SF6">
    <property type="entry name" value="UNDECAPRENYL PHOSPHATE TRANSPORTER A"/>
    <property type="match status" value="1"/>
</dbReference>
<dbReference type="RefSeq" id="WP_345632077.1">
    <property type="nucleotide sequence ID" value="NZ_BAABJQ010000012.1"/>
</dbReference>
<evidence type="ECO:0000313" key="9">
    <source>
        <dbReference type="EMBL" id="GAA5189595.1"/>
    </source>
</evidence>
<keyword evidence="6 7" id="KW-0472">Membrane</keyword>
<evidence type="ECO:0000256" key="4">
    <source>
        <dbReference type="ARBA" id="ARBA00022692"/>
    </source>
</evidence>
<feature type="transmembrane region" description="Helical" evidence="7">
    <location>
        <begin position="144"/>
        <end position="167"/>
    </location>
</feature>
<keyword evidence="4 7" id="KW-0812">Transmembrane</keyword>
<comment type="similarity">
    <text evidence="2">Belongs to the DedA family.</text>
</comment>
<sequence length="216" mass="23142">MIEIAGLVADWATNLMDTLGSAGAGVANAIDSIVPVLPSEAILPLAGFAASRGDLNLLAVIAWTTVGSVAGSLVVYYLGAALGHDRVRALAARAPLVHLTDVDRAEAWFARHGAKTVLLGRMLPVFRVLISVPAGVERMPVRRFVTYTAAGSLGWNTIFVMAGYLLGANWTVVETYGGLLTKVVLVLAVVAAAWFVLSRMRRQRRSVRRHAVSRRR</sequence>
<evidence type="ECO:0000256" key="6">
    <source>
        <dbReference type="ARBA" id="ARBA00023136"/>
    </source>
</evidence>
<organism evidence="9 10">
    <name type="scientific">Rugosimonospora acidiphila</name>
    <dbReference type="NCBI Taxonomy" id="556531"/>
    <lineage>
        <taxon>Bacteria</taxon>
        <taxon>Bacillati</taxon>
        <taxon>Actinomycetota</taxon>
        <taxon>Actinomycetes</taxon>
        <taxon>Micromonosporales</taxon>
        <taxon>Micromonosporaceae</taxon>
        <taxon>Rugosimonospora</taxon>
    </lineage>
</organism>
<comment type="caution">
    <text evidence="9">The sequence shown here is derived from an EMBL/GenBank/DDBJ whole genome shotgun (WGS) entry which is preliminary data.</text>
</comment>
<evidence type="ECO:0000313" key="10">
    <source>
        <dbReference type="Proteomes" id="UP001501570"/>
    </source>
</evidence>
<gene>
    <name evidence="9" type="ORF">GCM10023322_42750</name>
</gene>
<dbReference type="InterPro" id="IPR051311">
    <property type="entry name" value="DedA_domain"/>
</dbReference>
<keyword evidence="5 7" id="KW-1133">Transmembrane helix</keyword>
<evidence type="ECO:0000256" key="1">
    <source>
        <dbReference type="ARBA" id="ARBA00004651"/>
    </source>
</evidence>